<keyword evidence="3" id="KW-1185">Reference proteome</keyword>
<name>A0ABU9C126_9BURK</name>
<dbReference type="Proteomes" id="UP001371218">
    <property type="component" value="Unassembled WGS sequence"/>
</dbReference>
<dbReference type="InterPro" id="IPR039068">
    <property type="entry name" value="PqqC-like"/>
</dbReference>
<dbReference type="SUPFAM" id="SSF48613">
    <property type="entry name" value="Heme oxygenase-like"/>
    <property type="match status" value="1"/>
</dbReference>
<dbReference type="PANTHER" id="PTHR40279:SF3">
    <property type="entry name" value="4-AMINOBENZOATE SYNTHASE"/>
    <property type="match status" value="1"/>
</dbReference>
<reference evidence="2 3" key="1">
    <citation type="submission" date="2024-04" db="EMBL/GenBank/DDBJ databases">
        <title>Novel species of the genus Ideonella isolated from streams.</title>
        <authorList>
            <person name="Lu H."/>
        </authorList>
    </citation>
    <scope>NUCLEOTIDE SEQUENCE [LARGE SCALE GENOMIC DNA]</scope>
    <source>
        <strain evidence="2 3">DXS29W</strain>
    </source>
</reference>
<dbReference type="PANTHER" id="PTHR40279">
    <property type="entry name" value="PQQC-LIKE PROTEIN"/>
    <property type="match status" value="1"/>
</dbReference>
<sequence>MFETITQSHVERLREHPFIQRCREGTITRHELNVFLAQQAKYSGYFTRYLCALISNLRDNDDVMRLAENLAEELGFGDEAGEPHAKLFARMLSELGVHQHEVPTFPETEHLIDTALHYCKQRNPAYGLGALCLGAEAIVAPLYSDIIEGFLANGVKREQLKFFEIHVECDDDHAETMRQILLRMQSERPQDAALILEGAQAMIDARLEFFNGVLDGAQQACH</sequence>
<proteinExistence type="predicted"/>
<evidence type="ECO:0000313" key="2">
    <source>
        <dbReference type="EMBL" id="MEK8034757.1"/>
    </source>
</evidence>
<dbReference type="RefSeq" id="WP_341429188.1">
    <property type="nucleotide sequence ID" value="NZ_JBBUTG010000034.1"/>
</dbReference>
<evidence type="ECO:0000256" key="1">
    <source>
        <dbReference type="ARBA" id="ARBA00023002"/>
    </source>
</evidence>
<dbReference type="SMART" id="SM01236">
    <property type="entry name" value="Haem_oxygenase_2"/>
    <property type="match status" value="1"/>
</dbReference>
<dbReference type="EMBL" id="JBBUTG010000034">
    <property type="protein sequence ID" value="MEK8034757.1"/>
    <property type="molecule type" value="Genomic_DNA"/>
</dbReference>
<dbReference type="Gene3D" id="1.20.910.10">
    <property type="entry name" value="Heme oxygenase-like"/>
    <property type="match status" value="1"/>
</dbReference>
<accession>A0ABU9C126</accession>
<dbReference type="Pfam" id="PF14518">
    <property type="entry name" value="Haem_oxygenas_2"/>
    <property type="match status" value="1"/>
</dbReference>
<organism evidence="2 3">
    <name type="scientific">Ideonella lacteola</name>
    <dbReference type="NCBI Taxonomy" id="2984193"/>
    <lineage>
        <taxon>Bacteria</taxon>
        <taxon>Pseudomonadati</taxon>
        <taxon>Pseudomonadota</taxon>
        <taxon>Betaproteobacteria</taxon>
        <taxon>Burkholderiales</taxon>
        <taxon>Sphaerotilaceae</taxon>
        <taxon>Ideonella</taxon>
    </lineage>
</organism>
<gene>
    <name evidence="2" type="ORF">AACH06_28395</name>
</gene>
<protein>
    <submittedName>
        <fullName evidence="2">Iron-containing redox enzyme family protein</fullName>
    </submittedName>
</protein>
<evidence type="ECO:0000313" key="3">
    <source>
        <dbReference type="Proteomes" id="UP001371218"/>
    </source>
</evidence>
<comment type="caution">
    <text evidence="2">The sequence shown here is derived from an EMBL/GenBank/DDBJ whole genome shotgun (WGS) entry which is preliminary data.</text>
</comment>
<keyword evidence="1" id="KW-0560">Oxidoreductase</keyword>
<dbReference type="InterPro" id="IPR016084">
    <property type="entry name" value="Haem_Oase-like_multi-hlx"/>
</dbReference>